<dbReference type="RefSeq" id="WP_059726844.1">
    <property type="nucleotide sequence ID" value="NZ_LOYI01000113.1"/>
</dbReference>
<sequence length="153" mass="16922">MKCVVVLNEAEELTLQQLSINHRHRDFRTRAAGLMMLASNVRPAEVAAKLGVGDQSIYNLARAWREQGVVGLLVGHKCGRPRALPDEMVDAAAQFAQAEPLTLGQIAQRLEATFNEPLPCRLETLSAALKRKGFSFKRNRYALKKSATKQPSP</sequence>
<dbReference type="EMBL" id="LOZE01000083">
    <property type="protein sequence ID" value="KVM28658.1"/>
    <property type="molecule type" value="Genomic_DNA"/>
</dbReference>
<dbReference type="SUPFAM" id="SSF46689">
    <property type="entry name" value="Homeodomain-like"/>
    <property type="match status" value="1"/>
</dbReference>
<proteinExistence type="predicted"/>
<dbReference type="Proteomes" id="UP000061665">
    <property type="component" value="Unassembled WGS sequence"/>
</dbReference>
<reference evidence="1 2" key="1">
    <citation type="submission" date="2015-11" db="EMBL/GenBank/DDBJ databases">
        <title>Expanding the genomic diversity of Burkholderia species for the development of highly accurate diagnostics.</title>
        <authorList>
            <person name="Sahl J."/>
            <person name="Keim P."/>
            <person name="Wagner D."/>
        </authorList>
    </citation>
    <scope>NUCLEOTIDE SEQUENCE [LARGE SCALE GENOMIC DNA]</scope>
    <source>
        <strain evidence="1 2">MSMB2058</strain>
    </source>
</reference>
<dbReference type="Pfam" id="PF13551">
    <property type="entry name" value="HTH_29"/>
    <property type="match status" value="1"/>
</dbReference>
<protein>
    <submittedName>
        <fullName evidence="1">Transposase</fullName>
    </submittedName>
</protein>
<accession>A0AB73FXM0</accession>
<organism evidence="1 2">
    <name type="scientific">Burkholderia ubonensis</name>
    <dbReference type="NCBI Taxonomy" id="101571"/>
    <lineage>
        <taxon>Bacteria</taxon>
        <taxon>Pseudomonadati</taxon>
        <taxon>Pseudomonadota</taxon>
        <taxon>Betaproteobacteria</taxon>
        <taxon>Burkholderiales</taxon>
        <taxon>Burkholderiaceae</taxon>
        <taxon>Burkholderia</taxon>
        <taxon>Burkholderia cepacia complex</taxon>
    </lineage>
</organism>
<comment type="caution">
    <text evidence="1">The sequence shown here is derived from an EMBL/GenBank/DDBJ whole genome shotgun (WGS) entry which is preliminary data.</text>
</comment>
<evidence type="ECO:0000313" key="1">
    <source>
        <dbReference type="EMBL" id="KVM28658.1"/>
    </source>
</evidence>
<dbReference type="AlphaFoldDB" id="A0AB73FXM0"/>
<name>A0AB73FXM0_9BURK</name>
<dbReference type="InterPro" id="IPR009057">
    <property type="entry name" value="Homeodomain-like_sf"/>
</dbReference>
<gene>
    <name evidence="1" type="ORF">WJ53_09415</name>
</gene>
<evidence type="ECO:0000313" key="2">
    <source>
        <dbReference type="Proteomes" id="UP000061665"/>
    </source>
</evidence>